<keyword evidence="1" id="KW-1133">Transmembrane helix</keyword>
<dbReference type="AlphaFoldDB" id="A0A8S4GCS4"/>
<dbReference type="EMBL" id="CAJHNJ030000145">
    <property type="protein sequence ID" value="CAG9136528.1"/>
    <property type="molecule type" value="Genomic_DNA"/>
</dbReference>
<gene>
    <name evidence="2" type="ORF">PLXY2_LOCUS14787</name>
</gene>
<feature type="transmembrane region" description="Helical" evidence="1">
    <location>
        <begin position="26"/>
        <end position="46"/>
    </location>
</feature>
<evidence type="ECO:0000313" key="2">
    <source>
        <dbReference type="EMBL" id="CAG9136528.1"/>
    </source>
</evidence>
<evidence type="ECO:0000256" key="1">
    <source>
        <dbReference type="SAM" id="Phobius"/>
    </source>
</evidence>
<protein>
    <submittedName>
        <fullName evidence="2">(diamondback moth) hypothetical protein</fullName>
    </submittedName>
</protein>
<sequence length="130" mass="14357">MASQGVDVDRVMRELGQLQRFHVRNYCLLALVTISVAVYGINYVFLAADVPYRCLIPECESSNSSEYSPPWLEGALPPPDHPLERRCMRRAPAPAAPAGACDVDSFSQELQPCTSWVYESHDTIVAEVSG</sequence>
<comment type="caution">
    <text evidence="2">The sequence shown here is derived from an EMBL/GenBank/DDBJ whole genome shotgun (WGS) entry which is preliminary data.</text>
</comment>
<name>A0A8S4GCS4_PLUXY</name>
<reference evidence="2" key="1">
    <citation type="submission" date="2020-11" db="EMBL/GenBank/DDBJ databases">
        <authorList>
            <person name="Whiteford S."/>
        </authorList>
    </citation>
    <scope>NUCLEOTIDE SEQUENCE</scope>
</reference>
<proteinExistence type="predicted"/>
<accession>A0A8S4GCS4</accession>
<keyword evidence="3" id="KW-1185">Reference proteome</keyword>
<keyword evidence="1" id="KW-0812">Transmembrane</keyword>
<keyword evidence="1" id="KW-0472">Membrane</keyword>
<organism evidence="2 3">
    <name type="scientific">Plutella xylostella</name>
    <name type="common">Diamondback moth</name>
    <name type="synonym">Plutella maculipennis</name>
    <dbReference type="NCBI Taxonomy" id="51655"/>
    <lineage>
        <taxon>Eukaryota</taxon>
        <taxon>Metazoa</taxon>
        <taxon>Ecdysozoa</taxon>
        <taxon>Arthropoda</taxon>
        <taxon>Hexapoda</taxon>
        <taxon>Insecta</taxon>
        <taxon>Pterygota</taxon>
        <taxon>Neoptera</taxon>
        <taxon>Endopterygota</taxon>
        <taxon>Lepidoptera</taxon>
        <taxon>Glossata</taxon>
        <taxon>Ditrysia</taxon>
        <taxon>Yponomeutoidea</taxon>
        <taxon>Plutellidae</taxon>
        <taxon>Plutella</taxon>
    </lineage>
</organism>
<dbReference type="Proteomes" id="UP000653454">
    <property type="component" value="Unassembled WGS sequence"/>
</dbReference>
<evidence type="ECO:0000313" key="3">
    <source>
        <dbReference type="Proteomes" id="UP000653454"/>
    </source>
</evidence>